<keyword evidence="5" id="KW-1185">Reference proteome</keyword>
<feature type="region of interest" description="Disordered" evidence="1">
    <location>
        <begin position="230"/>
        <end position="263"/>
    </location>
</feature>
<feature type="signal peptide" evidence="2">
    <location>
        <begin position="1"/>
        <end position="21"/>
    </location>
</feature>
<evidence type="ECO:0000313" key="4">
    <source>
        <dbReference type="EMBL" id="RNE48059.1"/>
    </source>
</evidence>
<dbReference type="Pfam" id="PF18957">
    <property type="entry name" value="RibLong"/>
    <property type="match status" value="1"/>
</dbReference>
<accession>A0A3M8K5C1</accession>
<reference evidence="4 5" key="1">
    <citation type="submission" date="2018-02" db="EMBL/GenBank/DDBJ databases">
        <title>Corynebacterium alimpuense sp. nov., a marine obligate actinomycete isolated from sediments of Valparaiso bay, Chile.</title>
        <authorList>
            <person name="Claverias F."/>
            <person name="Gonzales-Siles L."/>
            <person name="Salva-Serra F."/>
            <person name="Inganaes E."/>
            <person name="Molin K."/>
            <person name="Cumsille A."/>
            <person name="Undabarrena A."/>
            <person name="Couve E."/>
            <person name="Moore E.R.B."/>
            <person name="Gomila M."/>
            <person name="Camara B."/>
        </authorList>
    </citation>
    <scope>NUCLEOTIDE SEQUENCE [LARGE SCALE GENOMIC DNA]</scope>
    <source>
        <strain evidence="4 5">CCUG 69366</strain>
    </source>
</reference>
<proteinExistence type="predicted"/>
<feature type="domain" description="Long Rib" evidence="3">
    <location>
        <begin position="140"/>
        <end position="231"/>
    </location>
</feature>
<sequence length="263" mass="28209">MLVATAISTGVVIAQAPVVMAQETTTQTMAEQYQPVYEPVTERTDESFFIYPEAGLPRETVFELYKPNWPWNSANPLYREEGPLLAYSSVVGLWVGQTASELKGYGNKGYTADFDILVSYPDASQEVVTATVTVISTMATLTTVKYADTWIDPSSTKVISPANSDNPPEQYSFLLSSQLDAYREQGWNFSINPATGEISVTAPDKAGLKITLPVSMSFADGSDTIVDVVINSGSEPEPIPEPEPDTESDSGSSLGGSSFGGSS</sequence>
<gene>
    <name evidence="4" type="ORF">C5L39_10505</name>
</gene>
<feature type="chain" id="PRO_5017984859" description="Long Rib domain-containing protein" evidence="2">
    <location>
        <begin position="22"/>
        <end position="263"/>
    </location>
</feature>
<evidence type="ECO:0000313" key="5">
    <source>
        <dbReference type="Proteomes" id="UP000266975"/>
    </source>
</evidence>
<organism evidence="4 5">
    <name type="scientific">Corynebacterium alimapuense</name>
    <dbReference type="NCBI Taxonomy" id="1576874"/>
    <lineage>
        <taxon>Bacteria</taxon>
        <taxon>Bacillati</taxon>
        <taxon>Actinomycetota</taxon>
        <taxon>Actinomycetes</taxon>
        <taxon>Mycobacteriales</taxon>
        <taxon>Corynebacteriaceae</taxon>
        <taxon>Corynebacterium</taxon>
    </lineage>
</organism>
<name>A0A3M8K5C1_9CORY</name>
<keyword evidence="2" id="KW-0732">Signal</keyword>
<feature type="compositionally biased region" description="Acidic residues" evidence="1">
    <location>
        <begin position="238"/>
        <end position="248"/>
    </location>
</feature>
<dbReference type="EMBL" id="PTJO01000007">
    <property type="protein sequence ID" value="RNE48059.1"/>
    <property type="molecule type" value="Genomic_DNA"/>
</dbReference>
<dbReference type="InterPro" id="IPR044055">
    <property type="entry name" value="RibLong"/>
</dbReference>
<evidence type="ECO:0000256" key="2">
    <source>
        <dbReference type="SAM" id="SignalP"/>
    </source>
</evidence>
<dbReference type="Proteomes" id="UP000266975">
    <property type="component" value="Unassembled WGS sequence"/>
</dbReference>
<dbReference type="AlphaFoldDB" id="A0A3M8K5C1"/>
<evidence type="ECO:0000256" key="1">
    <source>
        <dbReference type="SAM" id="MobiDB-lite"/>
    </source>
</evidence>
<protein>
    <recommendedName>
        <fullName evidence="3">Long Rib domain-containing protein</fullName>
    </recommendedName>
</protein>
<comment type="caution">
    <text evidence="4">The sequence shown here is derived from an EMBL/GenBank/DDBJ whole genome shotgun (WGS) entry which is preliminary data.</text>
</comment>
<evidence type="ECO:0000259" key="3">
    <source>
        <dbReference type="Pfam" id="PF18957"/>
    </source>
</evidence>
<feature type="compositionally biased region" description="Gly residues" evidence="1">
    <location>
        <begin position="253"/>
        <end position="263"/>
    </location>
</feature>